<dbReference type="PROSITE" id="PS00723">
    <property type="entry name" value="POLYPRENYL_SYNTHASE_1"/>
    <property type="match status" value="1"/>
</dbReference>
<dbReference type="PROSITE" id="PS00444">
    <property type="entry name" value="POLYPRENYL_SYNTHASE_2"/>
    <property type="match status" value="1"/>
</dbReference>
<name>A0ABN2VCN8_9ACTN</name>
<dbReference type="Gene3D" id="1.10.600.10">
    <property type="entry name" value="Farnesyl Diphosphate Synthase"/>
    <property type="match status" value="1"/>
</dbReference>
<evidence type="ECO:0000313" key="5">
    <source>
        <dbReference type="Proteomes" id="UP001500751"/>
    </source>
</evidence>
<dbReference type="CDD" id="cd00685">
    <property type="entry name" value="Trans_IPPS_HT"/>
    <property type="match status" value="1"/>
</dbReference>
<keyword evidence="3 4" id="KW-0808">Transferase</keyword>
<dbReference type="SFLD" id="SFLDS00005">
    <property type="entry name" value="Isoprenoid_Synthase_Type_I"/>
    <property type="match status" value="1"/>
</dbReference>
<dbReference type="EMBL" id="BAAAQN010000071">
    <property type="protein sequence ID" value="GAA2058532.1"/>
    <property type="molecule type" value="Genomic_DNA"/>
</dbReference>
<comment type="caution">
    <text evidence="4">The sequence shown here is derived from an EMBL/GenBank/DDBJ whole genome shotgun (WGS) entry which is preliminary data.</text>
</comment>
<gene>
    <name evidence="4" type="ORF">GCM10009839_80490</name>
</gene>
<sequence>MRGPVAEALGTEVDAVALEALRQARGVVDPVMRGAVDSLPGRMRLISAYHLGWVEADGKPREAGGNGAGGKLLRPGLVFAAATAVAGAEFEPEFGPELGPELGPEFEPEPGTGLVQDRTTAGFGRAVLAAAAAVELAHNFTLLHDDVIDRDRTRRHRPTAWTVFGTENAILAGDAMLALALRLVGGEAANRLADCVMEICEGQYEDCAFEQRDDVTLDECLAMAAKKTGALLGCACALGGLAAGAEPGAVAALDRFGREIGMAFQLTDDLLGIWGDPATTGKPVGSDLAARKKSLPVVSALSTTSGAARELAGLYALSRDFTEQELQRAAQAVERAGGRAWAGDEASARVAKAHACLGEAPGINQAAVRDLHAIADLITRRTF</sequence>
<evidence type="ECO:0000256" key="1">
    <source>
        <dbReference type="ARBA" id="ARBA00022723"/>
    </source>
</evidence>
<dbReference type="InterPro" id="IPR008949">
    <property type="entry name" value="Isoprenoid_synthase_dom_sf"/>
</dbReference>
<comment type="similarity">
    <text evidence="3">Belongs to the FPP/GGPP synthase family.</text>
</comment>
<dbReference type="InterPro" id="IPR000092">
    <property type="entry name" value="Polyprenyl_synt"/>
</dbReference>
<evidence type="ECO:0000313" key="4">
    <source>
        <dbReference type="EMBL" id="GAA2058532.1"/>
    </source>
</evidence>
<keyword evidence="5" id="KW-1185">Reference proteome</keyword>
<evidence type="ECO:0000256" key="3">
    <source>
        <dbReference type="RuleBase" id="RU004466"/>
    </source>
</evidence>
<organism evidence="4 5">
    <name type="scientific">Catenulispora yoronensis</name>
    <dbReference type="NCBI Taxonomy" id="450799"/>
    <lineage>
        <taxon>Bacteria</taxon>
        <taxon>Bacillati</taxon>
        <taxon>Actinomycetota</taxon>
        <taxon>Actinomycetes</taxon>
        <taxon>Catenulisporales</taxon>
        <taxon>Catenulisporaceae</taxon>
        <taxon>Catenulispora</taxon>
    </lineage>
</organism>
<dbReference type="PANTHER" id="PTHR12001:SF86">
    <property type="entry name" value="GERANYLGERANYL DIPHOSPHATE SYNTHASE"/>
    <property type="match status" value="1"/>
</dbReference>
<keyword evidence="2" id="KW-0460">Magnesium</keyword>
<proteinExistence type="inferred from homology"/>
<dbReference type="InterPro" id="IPR033749">
    <property type="entry name" value="Polyprenyl_synt_CS"/>
</dbReference>
<dbReference type="Pfam" id="PF00348">
    <property type="entry name" value="polyprenyl_synt"/>
    <property type="match status" value="1"/>
</dbReference>
<dbReference type="GO" id="GO:0016740">
    <property type="term" value="F:transferase activity"/>
    <property type="evidence" value="ECO:0007669"/>
    <property type="project" value="UniProtKB-KW"/>
</dbReference>
<protein>
    <submittedName>
        <fullName evidence="4">Family 2 encapsulin nanocompartment cargo protein polyprenyl transferase</fullName>
    </submittedName>
</protein>
<reference evidence="4 5" key="1">
    <citation type="journal article" date="2019" name="Int. J. Syst. Evol. Microbiol.">
        <title>The Global Catalogue of Microorganisms (GCM) 10K type strain sequencing project: providing services to taxonomists for standard genome sequencing and annotation.</title>
        <authorList>
            <consortium name="The Broad Institute Genomics Platform"/>
            <consortium name="The Broad Institute Genome Sequencing Center for Infectious Disease"/>
            <person name="Wu L."/>
            <person name="Ma J."/>
        </authorList>
    </citation>
    <scope>NUCLEOTIDE SEQUENCE [LARGE SCALE GENOMIC DNA]</scope>
    <source>
        <strain evidence="4 5">JCM 16014</strain>
    </source>
</reference>
<accession>A0ABN2VCN8</accession>
<keyword evidence="1" id="KW-0479">Metal-binding</keyword>
<dbReference type="Proteomes" id="UP001500751">
    <property type="component" value="Unassembled WGS sequence"/>
</dbReference>
<dbReference type="SUPFAM" id="SSF48576">
    <property type="entry name" value="Terpenoid synthases"/>
    <property type="match status" value="1"/>
</dbReference>
<dbReference type="PANTHER" id="PTHR12001">
    <property type="entry name" value="GERANYLGERANYL PYROPHOSPHATE SYNTHASE"/>
    <property type="match status" value="1"/>
</dbReference>
<evidence type="ECO:0000256" key="2">
    <source>
        <dbReference type="ARBA" id="ARBA00022842"/>
    </source>
</evidence>